<dbReference type="AlphaFoldDB" id="A0A915K2V2"/>
<dbReference type="Proteomes" id="UP000887565">
    <property type="component" value="Unplaced"/>
</dbReference>
<accession>A0A915K2V2</accession>
<sequence length="127" mass="14439">WIIYGASASWKNYKGRIDRNKFCPRHRQTGRRNNWPIAGRFFSRALENGCWVVIFSTDVGGGPKTQAPACSQQALENPLRVLFQGLHEGEKFMVLGTLLLPISRSGSRHENQRWATGGTDQFAWQTF</sequence>
<keyword evidence="1" id="KW-1185">Reference proteome</keyword>
<name>A0A915K2V2_ROMCU</name>
<evidence type="ECO:0000313" key="1">
    <source>
        <dbReference type="Proteomes" id="UP000887565"/>
    </source>
</evidence>
<reference evidence="2" key="1">
    <citation type="submission" date="2022-11" db="UniProtKB">
        <authorList>
            <consortium name="WormBaseParasite"/>
        </authorList>
    </citation>
    <scope>IDENTIFICATION</scope>
</reference>
<protein>
    <submittedName>
        <fullName evidence="2">Uncharacterized protein</fullName>
    </submittedName>
</protein>
<dbReference type="WBParaSite" id="nRc.2.0.1.t32531-RA">
    <property type="protein sequence ID" value="nRc.2.0.1.t32531-RA"/>
    <property type="gene ID" value="nRc.2.0.1.g32531"/>
</dbReference>
<organism evidence="1 2">
    <name type="scientific">Romanomermis culicivorax</name>
    <name type="common">Nematode worm</name>
    <dbReference type="NCBI Taxonomy" id="13658"/>
    <lineage>
        <taxon>Eukaryota</taxon>
        <taxon>Metazoa</taxon>
        <taxon>Ecdysozoa</taxon>
        <taxon>Nematoda</taxon>
        <taxon>Enoplea</taxon>
        <taxon>Dorylaimia</taxon>
        <taxon>Mermithida</taxon>
        <taxon>Mermithoidea</taxon>
        <taxon>Mermithidae</taxon>
        <taxon>Romanomermis</taxon>
    </lineage>
</organism>
<proteinExistence type="predicted"/>
<evidence type="ECO:0000313" key="2">
    <source>
        <dbReference type="WBParaSite" id="nRc.2.0.1.t32531-RA"/>
    </source>
</evidence>